<protein>
    <submittedName>
        <fullName evidence="1">Uncharacterized protein</fullName>
    </submittedName>
</protein>
<accession>X0YQV9</accession>
<dbReference type="AlphaFoldDB" id="X0YQV9"/>
<proteinExistence type="predicted"/>
<name>X0YQV9_9ZZZZ</name>
<dbReference type="EMBL" id="BARS01050528">
    <property type="protein sequence ID" value="GAG49257.1"/>
    <property type="molecule type" value="Genomic_DNA"/>
</dbReference>
<evidence type="ECO:0000313" key="1">
    <source>
        <dbReference type="EMBL" id="GAG49257.1"/>
    </source>
</evidence>
<gene>
    <name evidence="1" type="ORF">S01H1_75419</name>
</gene>
<comment type="caution">
    <text evidence="1">The sequence shown here is derived from an EMBL/GenBank/DDBJ whole genome shotgun (WGS) entry which is preliminary data.</text>
</comment>
<organism evidence="1">
    <name type="scientific">marine sediment metagenome</name>
    <dbReference type="NCBI Taxonomy" id="412755"/>
    <lineage>
        <taxon>unclassified sequences</taxon>
        <taxon>metagenomes</taxon>
        <taxon>ecological metagenomes</taxon>
    </lineage>
</organism>
<sequence length="172" mass="20182">EIVGETRFRPASTEQKNYIYGYRNKKDEWCKGIIESRYMETSERREIGDPNKLSVEKANEKLLWWWGPDKKTGERAKREKEAPRDKDGNLIDEIKESGGLVKGDKTSLVKEDLVDEINAWRRENFLIDDKKFEEELGYSGDLEKLSEEDLLKIKDLTKHYHPKSWNGDKGSK</sequence>
<reference evidence="1" key="1">
    <citation type="journal article" date="2014" name="Front. Microbiol.">
        <title>High frequency of phylogenetically diverse reductive dehalogenase-homologous genes in deep subseafloor sedimentary metagenomes.</title>
        <authorList>
            <person name="Kawai M."/>
            <person name="Futagami T."/>
            <person name="Toyoda A."/>
            <person name="Takaki Y."/>
            <person name="Nishi S."/>
            <person name="Hori S."/>
            <person name="Arai W."/>
            <person name="Tsubouchi T."/>
            <person name="Morono Y."/>
            <person name="Uchiyama I."/>
            <person name="Ito T."/>
            <person name="Fujiyama A."/>
            <person name="Inagaki F."/>
            <person name="Takami H."/>
        </authorList>
    </citation>
    <scope>NUCLEOTIDE SEQUENCE</scope>
    <source>
        <strain evidence="1">Expedition CK06-06</strain>
    </source>
</reference>
<feature type="non-terminal residue" evidence="1">
    <location>
        <position position="1"/>
    </location>
</feature>